<sequence length="337" mass="40317">MNVHYLNWRPNRLPGTKDEFSDFNLLTMIVSSLKMRSYGHRTKLYCDSYTVHKMEELHLSDVWNILDGESLDQQIDSAIYNTSSFFNIGKFFILDMESAPCMLMDTDLILWENPHEFLDQAALFTHWEAVWPYTEWYCQKESLHLPDGYSLKKTWDFRLPAANTSIMYFKYDRLKNYYCRETLKFLRHNFFTSKFINSELLFVEQRLFLMCLQEMQALKFTKPLIDIVWNPAKGYFTSKHPNCSWWNFYLPDPSEHITHTWISKKAMERNQKYRNYYCCRLLEEIQKLSPGILLQLEKIQTFDSFFSLLHRYGDIPSIIESGSATDILYPSSPFRTY</sequence>
<dbReference type="Proteomes" id="UP000823904">
    <property type="component" value="Unassembled WGS sequence"/>
</dbReference>
<organism evidence="1 2">
    <name type="scientific">Candidatus Anaerostipes avistercoris</name>
    <dbReference type="NCBI Taxonomy" id="2838462"/>
    <lineage>
        <taxon>Bacteria</taxon>
        <taxon>Bacillati</taxon>
        <taxon>Bacillota</taxon>
        <taxon>Clostridia</taxon>
        <taxon>Lachnospirales</taxon>
        <taxon>Lachnospiraceae</taxon>
        <taxon>Anaerostipes</taxon>
    </lineage>
</organism>
<reference evidence="1" key="2">
    <citation type="submission" date="2021-04" db="EMBL/GenBank/DDBJ databases">
        <authorList>
            <person name="Gilroy R."/>
        </authorList>
    </citation>
    <scope>NUCLEOTIDE SEQUENCE</scope>
    <source>
        <strain evidence="1">ChiSjej3B21-8574</strain>
    </source>
</reference>
<gene>
    <name evidence="1" type="ORF">H9754_10615</name>
</gene>
<protein>
    <submittedName>
        <fullName evidence="1">Uncharacterized protein</fullName>
    </submittedName>
</protein>
<proteinExistence type="predicted"/>
<dbReference type="AlphaFoldDB" id="A0A9D2PHQ8"/>
<dbReference type="EMBL" id="DWWD01000042">
    <property type="protein sequence ID" value="HJC50995.1"/>
    <property type="molecule type" value="Genomic_DNA"/>
</dbReference>
<reference evidence="1" key="1">
    <citation type="journal article" date="2021" name="PeerJ">
        <title>Extensive microbial diversity within the chicken gut microbiome revealed by metagenomics and culture.</title>
        <authorList>
            <person name="Gilroy R."/>
            <person name="Ravi A."/>
            <person name="Getino M."/>
            <person name="Pursley I."/>
            <person name="Horton D.L."/>
            <person name="Alikhan N.F."/>
            <person name="Baker D."/>
            <person name="Gharbi K."/>
            <person name="Hall N."/>
            <person name="Watson M."/>
            <person name="Adriaenssens E.M."/>
            <person name="Foster-Nyarko E."/>
            <person name="Jarju S."/>
            <person name="Secka A."/>
            <person name="Antonio M."/>
            <person name="Oren A."/>
            <person name="Chaudhuri R.R."/>
            <person name="La Ragione R."/>
            <person name="Hildebrand F."/>
            <person name="Pallen M.J."/>
        </authorList>
    </citation>
    <scope>NUCLEOTIDE SEQUENCE</scope>
    <source>
        <strain evidence="1">ChiSjej3B21-8574</strain>
    </source>
</reference>
<name>A0A9D2PHQ8_9FIRM</name>
<comment type="caution">
    <text evidence="1">The sequence shown here is derived from an EMBL/GenBank/DDBJ whole genome shotgun (WGS) entry which is preliminary data.</text>
</comment>
<evidence type="ECO:0000313" key="2">
    <source>
        <dbReference type="Proteomes" id="UP000823904"/>
    </source>
</evidence>
<evidence type="ECO:0000313" key="1">
    <source>
        <dbReference type="EMBL" id="HJC50995.1"/>
    </source>
</evidence>
<accession>A0A9D2PHQ8</accession>